<gene>
    <name evidence="2" type="ORF">Dda_3471</name>
</gene>
<feature type="region of interest" description="Disordered" evidence="1">
    <location>
        <begin position="61"/>
        <end position="108"/>
    </location>
</feature>
<dbReference type="AlphaFoldDB" id="A0AAD6NLA0"/>
<sequence length="108" mass="11914">MITTDLDRGPRFKAGGRTASSQRGRPKRAIVTRVRANEGKLANHREQPNPIDVDAPRWKQKTQTQSHLSGSGGCCRDNLVSTADPPIERSMDSSWQPVRETCASQLTS</sequence>
<protein>
    <submittedName>
        <fullName evidence="2">Uncharacterized protein</fullName>
    </submittedName>
</protein>
<feature type="compositionally biased region" description="Polar residues" evidence="1">
    <location>
        <begin position="92"/>
        <end position="108"/>
    </location>
</feature>
<feature type="compositionally biased region" description="Basic and acidic residues" evidence="1">
    <location>
        <begin position="1"/>
        <end position="10"/>
    </location>
</feature>
<evidence type="ECO:0000313" key="3">
    <source>
        <dbReference type="Proteomes" id="UP001221413"/>
    </source>
</evidence>
<reference evidence="2" key="1">
    <citation type="submission" date="2023-01" db="EMBL/GenBank/DDBJ databases">
        <title>The chitinases involved in constricting ring structure development in the nematode-trapping fungus Drechslerella dactyloides.</title>
        <authorList>
            <person name="Wang R."/>
            <person name="Zhang L."/>
            <person name="Tang P."/>
            <person name="Li S."/>
            <person name="Liang L."/>
        </authorList>
    </citation>
    <scope>NUCLEOTIDE SEQUENCE</scope>
    <source>
        <strain evidence="2">YMF1.00031</strain>
    </source>
</reference>
<evidence type="ECO:0000313" key="2">
    <source>
        <dbReference type="EMBL" id="KAJ6262659.1"/>
    </source>
</evidence>
<organism evidence="2 3">
    <name type="scientific">Drechslerella dactyloides</name>
    <name type="common">Nematode-trapping fungus</name>
    <name type="synonym">Arthrobotrys dactyloides</name>
    <dbReference type="NCBI Taxonomy" id="74499"/>
    <lineage>
        <taxon>Eukaryota</taxon>
        <taxon>Fungi</taxon>
        <taxon>Dikarya</taxon>
        <taxon>Ascomycota</taxon>
        <taxon>Pezizomycotina</taxon>
        <taxon>Orbiliomycetes</taxon>
        <taxon>Orbiliales</taxon>
        <taxon>Orbiliaceae</taxon>
        <taxon>Drechslerella</taxon>
    </lineage>
</organism>
<name>A0AAD6NLA0_DREDA</name>
<evidence type="ECO:0000256" key="1">
    <source>
        <dbReference type="SAM" id="MobiDB-lite"/>
    </source>
</evidence>
<dbReference type="EMBL" id="JAQGDS010000003">
    <property type="protein sequence ID" value="KAJ6262659.1"/>
    <property type="molecule type" value="Genomic_DNA"/>
</dbReference>
<keyword evidence="3" id="KW-1185">Reference proteome</keyword>
<feature type="region of interest" description="Disordered" evidence="1">
    <location>
        <begin position="1"/>
        <end position="28"/>
    </location>
</feature>
<accession>A0AAD6NLA0</accession>
<comment type="caution">
    <text evidence="2">The sequence shown here is derived from an EMBL/GenBank/DDBJ whole genome shotgun (WGS) entry which is preliminary data.</text>
</comment>
<dbReference type="Proteomes" id="UP001221413">
    <property type="component" value="Unassembled WGS sequence"/>
</dbReference>
<proteinExistence type="predicted"/>